<dbReference type="AlphaFoldDB" id="A0A848GJJ0"/>
<dbReference type="InterPro" id="IPR024757">
    <property type="entry name" value="FtsZ_C"/>
</dbReference>
<dbReference type="SUPFAM" id="SSF52490">
    <property type="entry name" value="Tubulin nucleotide-binding domain-like"/>
    <property type="match status" value="1"/>
</dbReference>
<dbReference type="InterPro" id="IPR003008">
    <property type="entry name" value="Tubulin_FtsZ_GTPase"/>
</dbReference>
<dbReference type="EMBL" id="JABBGC010000001">
    <property type="protein sequence ID" value="NML37053.1"/>
    <property type="molecule type" value="Genomic_DNA"/>
</dbReference>
<feature type="binding site" evidence="4">
    <location>
        <position position="144"/>
    </location>
    <ligand>
        <name>GTP</name>
        <dbReference type="ChEBI" id="CHEBI:37565"/>
    </ligand>
</feature>
<evidence type="ECO:0000259" key="8">
    <source>
        <dbReference type="SMART" id="SM00864"/>
    </source>
</evidence>
<organism evidence="10 11">
    <name type="scientific">Chitinophaga fulva</name>
    <dbReference type="NCBI Taxonomy" id="2728842"/>
    <lineage>
        <taxon>Bacteria</taxon>
        <taxon>Pseudomonadati</taxon>
        <taxon>Bacteroidota</taxon>
        <taxon>Chitinophagia</taxon>
        <taxon>Chitinophagales</taxon>
        <taxon>Chitinophagaceae</taxon>
        <taxon>Chitinophaga</taxon>
    </lineage>
</organism>
<dbReference type="InterPro" id="IPR020805">
    <property type="entry name" value="Cell_div_FtsZ_CS"/>
</dbReference>
<evidence type="ECO:0000256" key="1">
    <source>
        <dbReference type="ARBA" id="ARBA00009690"/>
    </source>
</evidence>
<feature type="domain" description="Tubulin/FtsZ 2-layer sandwich" evidence="9">
    <location>
        <begin position="207"/>
        <end position="328"/>
    </location>
</feature>
<dbReference type="SMART" id="SM00864">
    <property type="entry name" value="Tubulin"/>
    <property type="match status" value="1"/>
</dbReference>
<comment type="function">
    <text evidence="4 6">Essential cell division protein that forms a contractile ring structure (Z ring) at the future cell division site. The regulation of the ring assembly controls the timing and the location of cell division. One of the functions of the FtsZ ring is to recruit other cell division proteins to the septum to produce a new cell wall between the dividing cells. Binds GTP and shows GTPase activity.</text>
</comment>
<comment type="subcellular location">
    <subcellularLocation>
        <location evidence="4">Cytoplasm</location>
    </subcellularLocation>
    <text evidence="4">Assembles at midcell at the inner surface of the cytoplasmic membrane.</text>
</comment>
<feature type="binding site" evidence="4">
    <location>
        <position position="140"/>
    </location>
    <ligand>
        <name>GTP</name>
        <dbReference type="ChEBI" id="CHEBI:37565"/>
    </ligand>
</feature>
<dbReference type="GO" id="GO:0000917">
    <property type="term" value="P:division septum assembly"/>
    <property type="evidence" value="ECO:0007669"/>
    <property type="project" value="UniProtKB-KW"/>
</dbReference>
<dbReference type="InterPro" id="IPR036525">
    <property type="entry name" value="Tubulin/FtsZ_GTPase_sf"/>
</dbReference>
<accession>A0A848GJJ0</accession>
<keyword evidence="4 6" id="KW-0717">Septation</keyword>
<dbReference type="GO" id="GO:0003924">
    <property type="term" value="F:GTPase activity"/>
    <property type="evidence" value="ECO:0007669"/>
    <property type="project" value="UniProtKB-UniRule"/>
</dbReference>
<protein>
    <recommendedName>
        <fullName evidence="4 5">Cell division protein FtsZ</fullName>
    </recommendedName>
</protein>
<dbReference type="SUPFAM" id="SSF55307">
    <property type="entry name" value="Tubulin C-terminal domain-like"/>
    <property type="match status" value="1"/>
</dbReference>
<dbReference type="InterPro" id="IPR008280">
    <property type="entry name" value="Tub_FtsZ_C"/>
</dbReference>
<keyword evidence="3 4" id="KW-0342">GTP-binding</keyword>
<dbReference type="NCBIfam" id="TIGR00065">
    <property type="entry name" value="ftsZ"/>
    <property type="match status" value="1"/>
</dbReference>
<dbReference type="GO" id="GO:0005737">
    <property type="term" value="C:cytoplasm"/>
    <property type="evidence" value="ECO:0007669"/>
    <property type="project" value="UniProtKB-SubCell"/>
</dbReference>
<dbReference type="Gene3D" id="3.40.50.1440">
    <property type="entry name" value="Tubulin/FtsZ, GTPase domain"/>
    <property type="match status" value="1"/>
</dbReference>
<feature type="domain" description="Tubulin/FtsZ GTPase" evidence="8">
    <location>
        <begin position="13"/>
        <end position="205"/>
    </location>
</feature>
<dbReference type="InterPro" id="IPR037103">
    <property type="entry name" value="Tubulin/FtsZ-like_C"/>
</dbReference>
<reference evidence="10 11" key="1">
    <citation type="submission" date="2020-04" db="EMBL/GenBank/DDBJ databases">
        <title>Chitinophaga sp. G-6-1-13 sp. nov., isolated from soil.</title>
        <authorList>
            <person name="Dahal R.H."/>
            <person name="Chaudhary D.K."/>
        </authorList>
    </citation>
    <scope>NUCLEOTIDE SEQUENCE [LARGE SCALE GENOMIC DNA]</scope>
    <source>
        <strain evidence="10 11">G-6-1-13</strain>
    </source>
</reference>
<dbReference type="PROSITE" id="PS01135">
    <property type="entry name" value="FTSZ_2"/>
    <property type="match status" value="1"/>
</dbReference>
<comment type="similarity">
    <text evidence="1 4 6">Belongs to the FtsZ family.</text>
</comment>
<dbReference type="PANTHER" id="PTHR30314">
    <property type="entry name" value="CELL DIVISION PROTEIN FTSZ-RELATED"/>
    <property type="match status" value="1"/>
</dbReference>
<name>A0A848GJJ0_9BACT</name>
<dbReference type="Gene3D" id="3.30.1330.20">
    <property type="entry name" value="Tubulin/FtsZ, C-terminal domain"/>
    <property type="match status" value="1"/>
</dbReference>
<evidence type="ECO:0000256" key="7">
    <source>
        <dbReference type="SAM" id="MobiDB-lite"/>
    </source>
</evidence>
<dbReference type="Proteomes" id="UP000583266">
    <property type="component" value="Unassembled WGS sequence"/>
</dbReference>
<evidence type="ECO:0000256" key="6">
    <source>
        <dbReference type="RuleBase" id="RU000631"/>
    </source>
</evidence>
<dbReference type="CDD" id="cd02201">
    <property type="entry name" value="FtsZ_type1"/>
    <property type="match status" value="1"/>
</dbReference>
<feature type="binding site" evidence="4">
    <location>
        <position position="187"/>
    </location>
    <ligand>
        <name>GTP</name>
        <dbReference type="ChEBI" id="CHEBI:37565"/>
    </ligand>
</feature>
<keyword evidence="4 6" id="KW-0132">Cell division</keyword>
<feature type="binding site" evidence="4">
    <location>
        <begin position="21"/>
        <end position="25"/>
    </location>
    <ligand>
        <name>GTP</name>
        <dbReference type="ChEBI" id="CHEBI:37565"/>
    </ligand>
</feature>
<keyword evidence="2 4" id="KW-0547">Nucleotide-binding</keyword>
<comment type="subunit">
    <text evidence="4">Homodimer. Polymerizes to form a dynamic ring structure in a strictly GTP-dependent manner. Interacts directly with several other division proteins.</text>
</comment>
<dbReference type="InterPro" id="IPR000158">
    <property type="entry name" value="Cell_div_FtsZ"/>
</dbReference>
<dbReference type="Pfam" id="PF00091">
    <property type="entry name" value="Tubulin"/>
    <property type="match status" value="1"/>
</dbReference>
<dbReference type="HAMAP" id="MF_00909">
    <property type="entry name" value="FtsZ"/>
    <property type="match status" value="1"/>
</dbReference>
<dbReference type="GO" id="GO:0032153">
    <property type="term" value="C:cell division site"/>
    <property type="evidence" value="ECO:0007669"/>
    <property type="project" value="UniProtKB-UniRule"/>
</dbReference>
<evidence type="ECO:0000313" key="10">
    <source>
        <dbReference type="EMBL" id="NML37053.1"/>
    </source>
</evidence>
<dbReference type="FunFam" id="3.40.50.1440:FF:000001">
    <property type="entry name" value="Cell division protein FtsZ"/>
    <property type="match status" value="1"/>
</dbReference>
<dbReference type="PRINTS" id="PR00423">
    <property type="entry name" value="CELLDVISFTSZ"/>
</dbReference>
<dbReference type="InterPro" id="IPR018316">
    <property type="entry name" value="Tubulin/FtsZ_2-layer-sand-dom"/>
</dbReference>
<dbReference type="GO" id="GO:0051258">
    <property type="term" value="P:protein polymerization"/>
    <property type="evidence" value="ECO:0007669"/>
    <property type="project" value="UniProtKB-UniRule"/>
</dbReference>
<feature type="compositionally biased region" description="Low complexity" evidence="7">
    <location>
        <begin position="391"/>
        <end position="400"/>
    </location>
</feature>
<keyword evidence="11" id="KW-1185">Reference proteome</keyword>
<evidence type="ECO:0000259" key="9">
    <source>
        <dbReference type="SMART" id="SM00865"/>
    </source>
</evidence>
<feature type="region of interest" description="Disordered" evidence="7">
    <location>
        <begin position="380"/>
        <end position="400"/>
    </location>
</feature>
<comment type="caution">
    <text evidence="10">The sequence shown here is derived from an EMBL/GenBank/DDBJ whole genome shotgun (WGS) entry which is preliminary data.</text>
</comment>
<dbReference type="Pfam" id="PF12327">
    <property type="entry name" value="FtsZ_C"/>
    <property type="match status" value="1"/>
</dbReference>
<dbReference type="RefSeq" id="WP_169224137.1">
    <property type="nucleotide sequence ID" value="NZ_JABBGC010000001.1"/>
</dbReference>
<keyword evidence="4" id="KW-0963">Cytoplasm</keyword>
<feature type="binding site" evidence="4">
    <location>
        <begin position="109"/>
        <end position="111"/>
    </location>
    <ligand>
        <name>GTP</name>
        <dbReference type="ChEBI" id="CHEBI:37565"/>
    </ligand>
</feature>
<evidence type="ECO:0000256" key="4">
    <source>
        <dbReference type="HAMAP-Rule" id="MF_00909"/>
    </source>
</evidence>
<proteinExistence type="inferred from homology"/>
<evidence type="ECO:0000256" key="2">
    <source>
        <dbReference type="ARBA" id="ARBA00022741"/>
    </source>
</evidence>
<dbReference type="GO" id="GO:0005525">
    <property type="term" value="F:GTP binding"/>
    <property type="evidence" value="ECO:0007669"/>
    <property type="project" value="UniProtKB-UniRule"/>
</dbReference>
<dbReference type="InterPro" id="IPR045061">
    <property type="entry name" value="FtsZ/CetZ"/>
</dbReference>
<sequence length="622" mass="68283">MIHFDLPKEKSSIIKVIGIGGGGSNAVNHMYSQRIEGVNFIICNTDAQAIANSPVPNKIQLGPHLTQGLGAGANPEIGKQATEESFEEIKKILEVNTKMAFITAGMGGGTGTGGAPIIARICKELGILTVGIVTTPFSYEGKKRMLQADEGVQRLKEYVDTLLIISNDKLRQKFGDLKFKAAFEKADNVLATAAKCITDVINSTGQINVDFADVCTVMRNGGVAILGASIAEGENRAQRAIEDALTSPLLNDNDIRGAKWILINISSSEGEFEHTLDEMDIIQAYVQSQAGEDCDVILGVGYDQTLDRKLGVTIIATGFEQKPIQQMKMAPSTPERTEPKIVMQLGKDGDEKKMNIQQSQGLLFQEPQDLMAPRLMEPVVSHPEPATGYTPPQQQQQAPIAPARQNYVLNIQQVPAQQPQPAPEQQLPVQQPVQQQPIQQQPVQQHIPQPQQHVQQQQPHVQVQPQHVQQPVQQPNVNIIQPQGSGAAGGYLNRPANIYVEPGSTPTPPEMKMVYREEEQPTNPLPPEVPMQHSSYEELEEQKRKQAERVAKLRSISFNVKNMDNNAEIENVPAYLRRNVALENGAGSAEHFYSNYTVSDPGQNNHTEINTINTFLDGKKPD</sequence>
<dbReference type="GO" id="GO:0043093">
    <property type="term" value="P:FtsZ-dependent cytokinesis"/>
    <property type="evidence" value="ECO:0007669"/>
    <property type="project" value="UniProtKB-UniRule"/>
</dbReference>
<evidence type="ECO:0000256" key="3">
    <source>
        <dbReference type="ARBA" id="ARBA00023134"/>
    </source>
</evidence>
<feature type="region of interest" description="Disordered" evidence="7">
    <location>
        <begin position="416"/>
        <end position="470"/>
    </location>
</feature>
<keyword evidence="4 6" id="KW-0131">Cell cycle</keyword>
<gene>
    <name evidence="4 10" type="primary">ftsZ</name>
    <name evidence="10" type="ORF">HHL17_07565</name>
</gene>
<evidence type="ECO:0000313" key="11">
    <source>
        <dbReference type="Proteomes" id="UP000583266"/>
    </source>
</evidence>
<dbReference type="PANTHER" id="PTHR30314:SF3">
    <property type="entry name" value="MITOCHONDRIAL DIVISION PROTEIN FSZA"/>
    <property type="match status" value="1"/>
</dbReference>
<evidence type="ECO:0000256" key="5">
    <source>
        <dbReference type="NCBIfam" id="TIGR00065"/>
    </source>
</evidence>
<dbReference type="SMART" id="SM00865">
    <property type="entry name" value="Tubulin_C"/>
    <property type="match status" value="1"/>
</dbReference>